<reference evidence="6" key="1">
    <citation type="submission" date="2021-10" db="EMBL/GenBank/DDBJ databases">
        <title>Tropical sea cucumber genome reveals ecological adaptation and Cuvierian tubules defense mechanism.</title>
        <authorList>
            <person name="Chen T."/>
        </authorList>
    </citation>
    <scope>NUCLEOTIDE SEQUENCE</scope>
    <source>
        <strain evidence="6">Nanhai2018</strain>
        <tissue evidence="6">Muscle</tissue>
    </source>
</reference>
<dbReference type="GO" id="GO:0009966">
    <property type="term" value="P:regulation of signal transduction"/>
    <property type="evidence" value="ECO:0007669"/>
    <property type="project" value="TreeGrafter"/>
</dbReference>
<keyword evidence="7" id="KW-1185">Reference proteome</keyword>
<dbReference type="InterPro" id="IPR036179">
    <property type="entry name" value="Ig-like_dom_sf"/>
</dbReference>
<dbReference type="InterPro" id="IPR011390">
    <property type="entry name" value="IGFBP_rP_mac25"/>
</dbReference>
<comment type="caution">
    <text evidence="6">The sequence shown here is derived from an EMBL/GenBank/DDBJ whole genome shotgun (WGS) entry which is preliminary data.</text>
</comment>
<dbReference type="Gene3D" id="4.10.40.20">
    <property type="match status" value="1"/>
</dbReference>
<dbReference type="GO" id="GO:0001558">
    <property type="term" value="P:regulation of cell growth"/>
    <property type="evidence" value="ECO:0007669"/>
    <property type="project" value="InterPro"/>
</dbReference>
<dbReference type="Gene3D" id="2.60.40.10">
    <property type="entry name" value="Immunoglobulins"/>
    <property type="match status" value="1"/>
</dbReference>
<dbReference type="AlphaFoldDB" id="A0A9Q0YPD0"/>
<comment type="subcellular location">
    <subcellularLocation>
        <location evidence="1">Secreted</location>
    </subcellularLocation>
</comment>
<dbReference type="PANTHER" id="PTHR14186:SF19">
    <property type="entry name" value="INSULIN-LIKE GROWTH FACTOR-BINDING PROTEIN 7"/>
    <property type="match status" value="1"/>
</dbReference>
<dbReference type="EMBL" id="JAIZAY010000017">
    <property type="protein sequence ID" value="KAJ8026107.1"/>
    <property type="molecule type" value="Genomic_DNA"/>
</dbReference>
<organism evidence="6 7">
    <name type="scientific">Holothuria leucospilota</name>
    <name type="common">Black long sea cucumber</name>
    <name type="synonym">Mertensiothuria leucospilota</name>
    <dbReference type="NCBI Taxonomy" id="206669"/>
    <lineage>
        <taxon>Eukaryota</taxon>
        <taxon>Metazoa</taxon>
        <taxon>Echinodermata</taxon>
        <taxon>Eleutherozoa</taxon>
        <taxon>Echinozoa</taxon>
        <taxon>Holothuroidea</taxon>
        <taxon>Aspidochirotacea</taxon>
        <taxon>Aspidochirotida</taxon>
        <taxon>Holothuriidae</taxon>
        <taxon>Holothuria</taxon>
    </lineage>
</organism>
<evidence type="ECO:0000256" key="3">
    <source>
        <dbReference type="ARBA" id="ARBA00022729"/>
    </source>
</evidence>
<dbReference type="OrthoDB" id="10029006at2759"/>
<dbReference type="CDD" id="cd00104">
    <property type="entry name" value="KAZAL_FS"/>
    <property type="match status" value="1"/>
</dbReference>
<keyword evidence="3" id="KW-0732">Signal</keyword>
<dbReference type="InterPro" id="IPR013783">
    <property type="entry name" value="Ig-like_fold"/>
</dbReference>
<dbReference type="Pfam" id="PF13927">
    <property type="entry name" value="Ig_3"/>
    <property type="match status" value="1"/>
</dbReference>
<dbReference type="SUPFAM" id="SSF100895">
    <property type="entry name" value="Kazal-type serine protease inhibitors"/>
    <property type="match status" value="1"/>
</dbReference>
<accession>A0A9Q0YPD0</accession>
<feature type="domain" description="Kazal-like" evidence="5">
    <location>
        <begin position="112"/>
        <end position="168"/>
    </location>
</feature>
<evidence type="ECO:0000259" key="4">
    <source>
        <dbReference type="PROSITE" id="PS50835"/>
    </source>
</evidence>
<dbReference type="PROSITE" id="PS50835">
    <property type="entry name" value="IG_LIKE"/>
    <property type="match status" value="1"/>
</dbReference>
<evidence type="ECO:0000259" key="5">
    <source>
        <dbReference type="PROSITE" id="PS51465"/>
    </source>
</evidence>
<keyword evidence="2" id="KW-0964">Secreted</keyword>
<dbReference type="InterPro" id="IPR007110">
    <property type="entry name" value="Ig-like_dom"/>
</dbReference>
<name>A0A9Q0YPD0_HOLLE</name>
<evidence type="ECO:0000256" key="1">
    <source>
        <dbReference type="ARBA" id="ARBA00004613"/>
    </source>
</evidence>
<dbReference type="Pfam" id="PF07648">
    <property type="entry name" value="Kazal_2"/>
    <property type="match status" value="1"/>
</dbReference>
<dbReference type="SMART" id="SM00280">
    <property type="entry name" value="KAZAL"/>
    <property type="match status" value="1"/>
</dbReference>
<dbReference type="PROSITE" id="PS51465">
    <property type="entry name" value="KAZAL_2"/>
    <property type="match status" value="1"/>
</dbReference>
<gene>
    <name evidence="6" type="ORF">HOLleu_33853</name>
</gene>
<dbReference type="Proteomes" id="UP001152320">
    <property type="component" value="Chromosome 17"/>
</dbReference>
<protein>
    <submittedName>
        <fullName evidence="6">Insulin-like growth factor-binding protein-related protein 1</fullName>
    </submittedName>
</protein>
<evidence type="ECO:0000256" key="2">
    <source>
        <dbReference type="ARBA" id="ARBA00022525"/>
    </source>
</evidence>
<sequence>MGSSDVIQHMLKVASDSVSWDFSEGCDCSSQICPELPETCAHGLVTAPGDVCGCCYVCGNEEWYYCDPDPTDYPEYFTYYLPWEKRPPKPMWNPQEHNFGRCGWGLQCALRDDMGPKNSLPVFVCQCQDEDIVCGSDGKTYENPCELREEAAKKGEHVAMKTRAMCLGVPIIATPPKNHTGEEAVQAGTVLILSCEVNSNPPATISWTKNDNLIEYRGPNRRKAIHSRPGISYYTKTSWLKIFGARKGDIGRYHCIATNIYGSVSAPAYIDVVTYI</sequence>
<dbReference type="GO" id="GO:0005520">
    <property type="term" value="F:insulin-like growth factor binding"/>
    <property type="evidence" value="ECO:0007669"/>
    <property type="project" value="InterPro"/>
</dbReference>
<evidence type="ECO:0000313" key="6">
    <source>
        <dbReference type="EMBL" id="KAJ8026107.1"/>
    </source>
</evidence>
<dbReference type="Gene3D" id="3.30.60.30">
    <property type="match status" value="1"/>
</dbReference>
<dbReference type="InterPro" id="IPR002350">
    <property type="entry name" value="Kazal_dom"/>
</dbReference>
<feature type="domain" description="Ig-like" evidence="4">
    <location>
        <begin position="170"/>
        <end position="271"/>
    </location>
</feature>
<dbReference type="PANTHER" id="PTHR14186">
    <property type="entry name" value="INSULIN-LIKE GROWTH FACTOR BINDING PROTEIN-RELATED"/>
    <property type="match status" value="1"/>
</dbReference>
<dbReference type="GO" id="GO:0005576">
    <property type="term" value="C:extracellular region"/>
    <property type="evidence" value="ECO:0007669"/>
    <property type="project" value="UniProtKB-SubCell"/>
</dbReference>
<dbReference type="SUPFAM" id="SSF48726">
    <property type="entry name" value="Immunoglobulin"/>
    <property type="match status" value="1"/>
</dbReference>
<dbReference type="SMART" id="SM00409">
    <property type="entry name" value="IG"/>
    <property type="match status" value="1"/>
</dbReference>
<dbReference type="SMART" id="SM00408">
    <property type="entry name" value="IGc2"/>
    <property type="match status" value="1"/>
</dbReference>
<dbReference type="InterPro" id="IPR036058">
    <property type="entry name" value="Kazal_dom_sf"/>
</dbReference>
<dbReference type="InterPro" id="IPR003599">
    <property type="entry name" value="Ig_sub"/>
</dbReference>
<proteinExistence type="predicted"/>
<dbReference type="InterPro" id="IPR003598">
    <property type="entry name" value="Ig_sub2"/>
</dbReference>
<evidence type="ECO:0000313" key="7">
    <source>
        <dbReference type="Proteomes" id="UP001152320"/>
    </source>
</evidence>